<sequence length="184" mass="19723">MDLSGKLLIAMPGMGDPRFDHSVIYICAHSEEGAMGLIINQPAADLAFGDLLEQLEIDTSDESLPTQIHIGGPVEHGRGFVLHSGEYDIAESTLRVDAEFGMTATLEILEDMALRRGPRQALLALGYSGWAPGQLEGEIAQNGWLTCDATPELVFSTENGSKWERALKTLGIDPMTLSAAAGRA</sequence>
<organism evidence="3 4">
    <name type="scientific">Aliiruegeria lutimaris</name>
    <dbReference type="NCBI Taxonomy" id="571298"/>
    <lineage>
        <taxon>Bacteria</taxon>
        <taxon>Pseudomonadati</taxon>
        <taxon>Pseudomonadota</taxon>
        <taxon>Alphaproteobacteria</taxon>
        <taxon>Rhodobacterales</taxon>
        <taxon>Roseobacteraceae</taxon>
        <taxon>Aliiruegeria</taxon>
    </lineage>
</organism>
<gene>
    <name evidence="3" type="ORF">SAMN04488026_102631</name>
</gene>
<evidence type="ECO:0000256" key="2">
    <source>
        <dbReference type="HAMAP-Rule" id="MF_00758"/>
    </source>
</evidence>
<dbReference type="Proteomes" id="UP000199382">
    <property type="component" value="Unassembled WGS sequence"/>
</dbReference>
<name>A0A1G8XFM2_9RHOB</name>
<evidence type="ECO:0000313" key="3">
    <source>
        <dbReference type="EMBL" id="SDJ89419.1"/>
    </source>
</evidence>
<dbReference type="NCBIfam" id="NF001268">
    <property type="entry name" value="PRK00228.1-4"/>
    <property type="match status" value="1"/>
</dbReference>
<dbReference type="RefSeq" id="WP_093156846.1">
    <property type="nucleotide sequence ID" value="NZ_FNEK01000026.1"/>
</dbReference>
<dbReference type="HAMAP" id="MF_00758">
    <property type="entry name" value="UPF0301"/>
    <property type="match status" value="1"/>
</dbReference>
<dbReference type="EMBL" id="FNEK01000026">
    <property type="protein sequence ID" value="SDJ89419.1"/>
    <property type="molecule type" value="Genomic_DNA"/>
</dbReference>
<dbReference type="STRING" id="571298.SAMN04488026_102631"/>
<dbReference type="OrthoDB" id="9807486at2"/>
<dbReference type="PANTHER" id="PTHR30327:SF1">
    <property type="entry name" value="UPF0301 PROTEIN YQGE"/>
    <property type="match status" value="1"/>
</dbReference>
<dbReference type="Gene3D" id="3.40.1740.10">
    <property type="entry name" value="VC0467-like"/>
    <property type="match status" value="1"/>
</dbReference>
<protein>
    <recommendedName>
        <fullName evidence="2">UPF0301 protein SAMN04488026_102631</fullName>
    </recommendedName>
</protein>
<proteinExistence type="inferred from homology"/>
<evidence type="ECO:0000256" key="1">
    <source>
        <dbReference type="ARBA" id="ARBA00009600"/>
    </source>
</evidence>
<dbReference type="GO" id="GO:0005829">
    <property type="term" value="C:cytosol"/>
    <property type="evidence" value="ECO:0007669"/>
    <property type="project" value="TreeGrafter"/>
</dbReference>
<reference evidence="3 4" key="1">
    <citation type="submission" date="2016-10" db="EMBL/GenBank/DDBJ databases">
        <authorList>
            <person name="de Groot N.N."/>
        </authorList>
    </citation>
    <scope>NUCLEOTIDE SEQUENCE [LARGE SCALE GENOMIC DNA]</scope>
    <source>
        <strain evidence="3 4">DSM 25294</strain>
    </source>
</reference>
<keyword evidence="4" id="KW-1185">Reference proteome</keyword>
<accession>A0A1G8XFM2</accession>
<dbReference type="PANTHER" id="PTHR30327">
    <property type="entry name" value="UNCHARACTERIZED PROTEIN YQGE"/>
    <property type="match status" value="1"/>
</dbReference>
<dbReference type="AlphaFoldDB" id="A0A1G8XFM2"/>
<evidence type="ECO:0000313" key="4">
    <source>
        <dbReference type="Proteomes" id="UP000199382"/>
    </source>
</evidence>
<dbReference type="Pfam" id="PF02622">
    <property type="entry name" value="DUF179"/>
    <property type="match status" value="1"/>
</dbReference>
<dbReference type="SUPFAM" id="SSF143456">
    <property type="entry name" value="VC0467-like"/>
    <property type="match status" value="1"/>
</dbReference>
<comment type="similarity">
    <text evidence="1 2">Belongs to the UPF0301 (AlgH) family.</text>
</comment>
<dbReference type="InterPro" id="IPR003774">
    <property type="entry name" value="AlgH-like"/>
</dbReference>